<protein>
    <submittedName>
        <fullName evidence="2">Uncharacterized protein</fullName>
    </submittedName>
</protein>
<dbReference type="Proteomes" id="UP000006512">
    <property type="component" value="Unassembled WGS sequence"/>
</dbReference>
<proteinExistence type="predicted"/>
<evidence type="ECO:0000313" key="2">
    <source>
        <dbReference type="EMBL" id="EGF90450.1"/>
    </source>
</evidence>
<keyword evidence="3" id="KW-1185">Reference proteome</keyword>
<dbReference type="STRING" id="715226.ABI_34720"/>
<dbReference type="HOGENOM" id="CLU_3148956_0_0_5"/>
<dbReference type="EMBL" id="GL883079">
    <property type="protein sequence ID" value="EGF90450.1"/>
    <property type="molecule type" value="Genomic_DNA"/>
</dbReference>
<reference evidence="3" key="1">
    <citation type="submission" date="2011-03" db="EMBL/GenBank/DDBJ databases">
        <title>Draft genome sequence of Brevundimonas diminuta.</title>
        <authorList>
            <person name="Brown P.J.B."/>
            <person name="Buechlein A."/>
            <person name="Hemmerich C."/>
            <person name="Brun Y.V."/>
        </authorList>
    </citation>
    <scope>NUCLEOTIDE SEQUENCE [LARGE SCALE GENOMIC DNA]</scope>
    <source>
        <strain evidence="3">C19</strain>
    </source>
</reference>
<accession>F4QQG3</accession>
<evidence type="ECO:0000256" key="1">
    <source>
        <dbReference type="SAM" id="MobiDB-lite"/>
    </source>
</evidence>
<evidence type="ECO:0000313" key="3">
    <source>
        <dbReference type="Proteomes" id="UP000006512"/>
    </source>
</evidence>
<organism evidence="2 3">
    <name type="scientific">Asticcacaulis biprosthecium C19</name>
    <dbReference type="NCBI Taxonomy" id="715226"/>
    <lineage>
        <taxon>Bacteria</taxon>
        <taxon>Pseudomonadati</taxon>
        <taxon>Pseudomonadota</taxon>
        <taxon>Alphaproteobacteria</taxon>
        <taxon>Caulobacterales</taxon>
        <taxon>Caulobacteraceae</taxon>
        <taxon>Asticcacaulis</taxon>
    </lineage>
</organism>
<dbReference type="AlphaFoldDB" id="F4QQG3"/>
<sequence>MLALSAERTVEGAFAVARRGFRHMLSSPSRRGKDGTFQVPSHRTILAP</sequence>
<feature type="region of interest" description="Disordered" evidence="1">
    <location>
        <begin position="26"/>
        <end position="48"/>
    </location>
</feature>
<gene>
    <name evidence="2" type="ORF">ABI_34720</name>
</gene>
<name>F4QQG3_9CAUL</name>